<dbReference type="InterPro" id="IPR050320">
    <property type="entry name" value="N5-glutamine_MTase"/>
</dbReference>
<evidence type="ECO:0000256" key="5">
    <source>
        <dbReference type="HAMAP-Rule" id="MF_02126"/>
    </source>
</evidence>
<dbReference type="EMBL" id="JACGWS010000010">
    <property type="protein sequence ID" value="MBC8756133.1"/>
    <property type="molecule type" value="Genomic_DNA"/>
</dbReference>
<evidence type="ECO:0000313" key="7">
    <source>
        <dbReference type="EMBL" id="MBC8756133.1"/>
    </source>
</evidence>
<dbReference type="InterPro" id="IPR029063">
    <property type="entry name" value="SAM-dependent_MTases_sf"/>
</dbReference>
<keyword evidence="3 5" id="KW-0949">S-adenosyl-L-methionine</keyword>
<dbReference type="EC" id="2.1.1.297" evidence="5"/>
<keyword evidence="8" id="KW-1185">Reference proteome</keyword>
<dbReference type="InterPro" id="IPR004556">
    <property type="entry name" value="HemK-like"/>
</dbReference>
<gene>
    <name evidence="5 7" type="primary">prmC</name>
    <name evidence="7" type="ORF">H2O64_15765</name>
</gene>
<reference evidence="7 8" key="1">
    <citation type="submission" date="2020-07" db="EMBL/GenBank/DDBJ databases">
        <title>Description of Kordia aestuariivivens sp. nov., isolated from a tidal flat.</title>
        <authorList>
            <person name="Park S."/>
            <person name="Yoon J.-H."/>
        </authorList>
    </citation>
    <scope>NUCLEOTIDE SEQUENCE [LARGE SCALE GENOMIC DNA]</scope>
    <source>
        <strain evidence="7 8">YSTF-M3</strain>
    </source>
</reference>
<feature type="domain" description="Methyltransferase small" evidence="6">
    <location>
        <begin position="111"/>
        <end position="207"/>
    </location>
</feature>
<dbReference type="SUPFAM" id="SSF53335">
    <property type="entry name" value="S-adenosyl-L-methionine-dependent methyltransferases"/>
    <property type="match status" value="1"/>
</dbReference>
<dbReference type="InterPro" id="IPR007848">
    <property type="entry name" value="Small_mtfrase_dom"/>
</dbReference>
<evidence type="ECO:0000256" key="1">
    <source>
        <dbReference type="ARBA" id="ARBA00022603"/>
    </source>
</evidence>
<evidence type="ECO:0000259" key="6">
    <source>
        <dbReference type="Pfam" id="PF05175"/>
    </source>
</evidence>
<dbReference type="InterPro" id="IPR019874">
    <property type="entry name" value="RF_methyltr_PrmC"/>
</dbReference>
<evidence type="ECO:0000256" key="2">
    <source>
        <dbReference type="ARBA" id="ARBA00022679"/>
    </source>
</evidence>
<comment type="caution">
    <text evidence="5">Lacks conserved residue(s) required for the propagation of feature annotation.</text>
</comment>
<name>A0ABR7QCB6_9FLAO</name>
<dbReference type="NCBIfam" id="TIGR00536">
    <property type="entry name" value="hemK_fam"/>
    <property type="match status" value="1"/>
</dbReference>
<dbReference type="Pfam" id="PF05175">
    <property type="entry name" value="MTS"/>
    <property type="match status" value="1"/>
</dbReference>
<organism evidence="7 8">
    <name type="scientific">Kordia aestuariivivens</name>
    <dbReference type="NCBI Taxonomy" id="2759037"/>
    <lineage>
        <taxon>Bacteria</taxon>
        <taxon>Pseudomonadati</taxon>
        <taxon>Bacteroidota</taxon>
        <taxon>Flavobacteriia</taxon>
        <taxon>Flavobacteriales</taxon>
        <taxon>Flavobacteriaceae</taxon>
        <taxon>Kordia</taxon>
    </lineage>
</organism>
<proteinExistence type="inferred from homology"/>
<dbReference type="PANTHER" id="PTHR18895">
    <property type="entry name" value="HEMK METHYLTRANSFERASE"/>
    <property type="match status" value="1"/>
</dbReference>
<evidence type="ECO:0000256" key="3">
    <source>
        <dbReference type="ARBA" id="ARBA00022691"/>
    </source>
</evidence>
<protein>
    <recommendedName>
        <fullName evidence="5">Release factor glutamine methyltransferase</fullName>
        <shortName evidence="5">RF MTase</shortName>
        <ecNumber evidence="5">2.1.1.297</ecNumber>
    </recommendedName>
    <alternativeName>
        <fullName evidence="5">N5-glutamine methyltransferase PrmC</fullName>
    </alternativeName>
    <alternativeName>
        <fullName evidence="5">Protein-(glutamine-N5) MTase PrmC</fullName>
    </alternativeName>
    <alternativeName>
        <fullName evidence="5">Protein-glutamine N-methyltransferase PrmC</fullName>
    </alternativeName>
</protein>
<dbReference type="Proteomes" id="UP000619238">
    <property type="component" value="Unassembled WGS sequence"/>
</dbReference>
<keyword evidence="1 5" id="KW-0489">Methyltransferase</keyword>
<comment type="similarity">
    <text evidence="5">Belongs to the protein N5-glutamine methyltransferase family. PrmC subfamily.</text>
</comment>
<dbReference type="PANTHER" id="PTHR18895:SF74">
    <property type="entry name" value="MTRF1L RELEASE FACTOR GLUTAMINE METHYLTRANSFERASE"/>
    <property type="match status" value="1"/>
</dbReference>
<keyword evidence="2 5" id="KW-0808">Transferase</keyword>
<feature type="binding site" evidence="5">
    <location>
        <position position="148"/>
    </location>
    <ligand>
        <name>S-adenosyl-L-methionine</name>
        <dbReference type="ChEBI" id="CHEBI:59789"/>
    </ligand>
</feature>
<dbReference type="NCBIfam" id="TIGR03534">
    <property type="entry name" value="RF_mod_PrmC"/>
    <property type="match status" value="1"/>
</dbReference>
<dbReference type="RefSeq" id="WP_187563176.1">
    <property type="nucleotide sequence ID" value="NZ_JACGWS010000010.1"/>
</dbReference>
<feature type="binding site" evidence="5">
    <location>
        <position position="197"/>
    </location>
    <ligand>
        <name>S-adenosyl-L-methionine</name>
        <dbReference type="ChEBI" id="CHEBI:59789"/>
    </ligand>
</feature>
<feature type="binding site" evidence="5">
    <location>
        <begin position="197"/>
        <end position="200"/>
    </location>
    <ligand>
        <name>substrate</name>
    </ligand>
</feature>
<dbReference type="PROSITE" id="PS00092">
    <property type="entry name" value="N6_MTASE"/>
    <property type="match status" value="1"/>
</dbReference>
<evidence type="ECO:0000256" key="4">
    <source>
        <dbReference type="ARBA" id="ARBA00048391"/>
    </source>
</evidence>
<dbReference type="GO" id="GO:0102559">
    <property type="term" value="F:peptide chain release factor N(5)-glutamine methyltransferase activity"/>
    <property type="evidence" value="ECO:0007669"/>
    <property type="project" value="UniProtKB-EC"/>
</dbReference>
<dbReference type="InterPro" id="IPR002052">
    <property type="entry name" value="DNA_methylase_N6_adenine_CS"/>
</dbReference>
<sequence>MKLKDIQEIFHKELDEIYGKDEVNSFFFMLTEAFFGLERFSLAIDPEIVITKTQETLIFAALSELKLEKPIQHILGKTHFFGLEFKVNEHTLIPRPETEELVQWMLDDLKVEKLPNKIIQILDIGTGSGCIPIALKKNLPNAVISALDISENALKVAKENAKSNEVEIQFVQANVLTLEKLNLFEEENILFDIIISNPPYVRNLEKEAMHKNVLEYEPDSALFVDDHDALVFYDKIANLAKAHLKPSGKLYFEINQYLGKEMIDLLQKKQFKNIELRKDMFGVDRMTKCILN</sequence>
<comment type="function">
    <text evidence="5">Methylates the class 1 translation termination release factors RF1/PrfA and RF2/PrfB on the glutamine residue of the universally conserved GGQ motif.</text>
</comment>
<dbReference type="CDD" id="cd02440">
    <property type="entry name" value="AdoMet_MTases"/>
    <property type="match status" value="1"/>
</dbReference>
<dbReference type="Gene3D" id="1.10.8.10">
    <property type="entry name" value="DNA helicase RuvA subunit, C-terminal domain"/>
    <property type="match status" value="1"/>
</dbReference>
<accession>A0ABR7QCB6</accession>
<dbReference type="Gene3D" id="3.40.50.150">
    <property type="entry name" value="Vaccinia Virus protein VP39"/>
    <property type="match status" value="1"/>
</dbReference>
<comment type="catalytic activity">
    <reaction evidence="4 5">
        <text>L-glutaminyl-[peptide chain release factor] + S-adenosyl-L-methionine = N(5)-methyl-L-glutaminyl-[peptide chain release factor] + S-adenosyl-L-homocysteine + H(+)</text>
        <dbReference type="Rhea" id="RHEA:42896"/>
        <dbReference type="Rhea" id="RHEA-COMP:10271"/>
        <dbReference type="Rhea" id="RHEA-COMP:10272"/>
        <dbReference type="ChEBI" id="CHEBI:15378"/>
        <dbReference type="ChEBI" id="CHEBI:30011"/>
        <dbReference type="ChEBI" id="CHEBI:57856"/>
        <dbReference type="ChEBI" id="CHEBI:59789"/>
        <dbReference type="ChEBI" id="CHEBI:61891"/>
        <dbReference type="EC" id="2.1.1.297"/>
    </reaction>
</comment>
<feature type="binding site" evidence="5">
    <location>
        <begin position="125"/>
        <end position="129"/>
    </location>
    <ligand>
        <name>S-adenosyl-L-methionine</name>
        <dbReference type="ChEBI" id="CHEBI:59789"/>
    </ligand>
</feature>
<evidence type="ECO:0000313" key="8">
    <source>
        <dbReference type="Proteomes" id="UP000619238"/>
    </source>
</evidence>
<comment type="caution">
    <text evidence="7">The sequence shown here is derived from an EMBL/GenBank/DDBJ whole genome shotgun (WGS) entry which is preliminary data.</text>
</comment>
<dbReference type="HAMAP" id="MF_02126">
    <property type="entry name" value="RF_methyltr_PrmC"/>
    <property type="match status" value="1"/>
</dbReference>
<dbReference type="GO" id="GO:0032259">
    <property type="term" value="P:methylation"/>
    <property type="evidence" value="ECO:0007669"/>
    <property type="project" value="UniProtKB-KW"/>
</dbReference>